<accession>A0AAV9NE94</accession>
<dbReference type="PANTHER" id="PTHR28532:SF1">
    <property type="entry name" value="ORAL CANCER OVEREXPRESSED 1"/>
    <property type="match status" value="1"/>
</dbReference>
<evidence type="ECO:0008006" key="4">
    <source>
        <dbReference type="Google" id="ProtNLM"/>
    </source>
</evidence>
<feature type="compositionally biased region" description="Low complexity" evidence="1">
    <location>
        <begin position="76"/>
        <end position="91"/>
    </location>
</feature>
<dbReference type="PANTHER" id="PTHR28532">
    <property type="entry name" value="GEO13458P1"/>
    <property type="match status" value="1"/>
</dbReference>
<feature type="region of interest" description="Disordered" evidence="1">
    <location>
        <begin position="70"/>
        <end position="105"/>
    </location>
</feature>
<dbReference type="InterPro" id="IPR052436">
    <property type="entry name" value="LTO1_adapter"/>
</dbReference>
<reference evidence="2 3" key="1">
    <citation type="submission" date="2023-08" db="EMBL/GenBank/DDBJ databases">
        <title>Black Yeasts Isolated from many extreme environments.</title>
        <authorList>
            <person name="Coleine C."/>
            <person name="Stajich J.E."/>
            <person name="Selbmann L."/>
        </authorList>
    </citation>
    <scope>NUCLEOTIDE SEQUENCE [LARGE SCALE GENOMIC DNA]</scope>
    <source>
        <strain evidence="2 3">CCFEE 5792</strain>
    </source>
</reference>
<evidence type="ECO:0000313" key="2">
    <source>
        <dbReference type="EMBL" id="KAK5055149.1"/>
    </source>
</evidence>
<keyword evidence="3" id="KW-1185">Reference proteome</keyword>
<protein>
    <recommendedName>
        <fullName evidence="4">Essential protein Yae1 N-terminal domain-containing protein</fullName>
    </recommendedName>
</protein>
<dbReference type="AlphaFoldDB" id="A0AAV9NE94"/>
<feature type="compositionally biased region" description="Polar residues" evidence="1">
    <location>
        <begin position="163"/>
        <end position="173"/>
    </location>
</feature>
<dbReference type="RefSeq" id="XP_064707580.1">
    <property type="nucleotide sequence ID" value="XM_064856404.1"/>
</dbReference>
<evidence type="ECO:0000256" key="1">
    <source>
        <dbReference type="SAM" id="MobiDB-lite"/>
    </source>
</evidence>
<dbReference type="GeneID" id="89981034"/>
<name>A0AAV9NE94_9EURO</name>
<organism evidence="2 3">
    <name type="scientific">Exophiala bonariae</name>
    <dbReference type="NCBI Taxonomy" id="1690606"/>
    <lineage>
        <taxon>Eukaryota</taxon>
        <taxon>Fungi</taxon>
        <taxon>Dikarya</taxon>
        <taxon>Ascomycota</taxon>
        <taxon>Pezizomycotina</taxon>
        <taxon>Eurotiomycetes</taxon>
        <taxon>Chaetothyriomycetidae</taxon>
        <taxon>Chaetothyriales</taxon>
        <taxon>Herpotrichiellaceae</taxon>
        <taxon>Exophiala</taxon>
    </lineage>
</organism>
<gene>
    <name evidence="2" type="ORF">LTR84_012897</name>
</gene>
<feature type="region of interest" description="Disordered" evidence="1">
    <location>
        <begin position="161"/>
        <end position="182"/>
    </location>
</feature>
<dbReference type="EMBL" id="JAVRRD010000009">
    <property type="protein sequence ID" value="KAK5055149.1"/>
    <property type="molecule type" value="Genomic_DNA"/>
</dbReference>
<comment type="caution">
    <text evidence="2">The sequence shown here is derived from an EMBL/GenBank/DDBJ whole genome shotgun (WGS) entry which is preliminary data.</text>
</comment>
<dbReference type="Proteomes" id="UP001358417">
    <property type="component" value="Unassembled WGS sequence"/>
</dbReference>
<proteinExistence type="predicted"/>
<evidence type="ECO:0000313" key="3">
    <source>
        <dbReference type="Proteomes" id="UP001358417"/>
    </source>
</evidence>
<sequence>MASDPFDDLLEIENDYYQEGYDAGVGDSRYAGLIEGRVFGIEKGYEKALELGKQRGRALVWEHRLDVSISGNESHQQVTSSSESQPTSATSEAGMMHQITQSLPRLPTTTRLRKHVEALSAAADPAALARDNSDEAVTDFDDRIAKANAKTKVIANIVGEAFNPSSTGNSGIEDSTGLDARK</sequence>